<sequence length="931" mass="103844">MADPSTQKIRSRDDLLMRQPTNAHGKVLPVPGQRNVLITSALPYVNNVPHLGNIIGSTLSADVYARYSRTLNVPTLYICGTDEYGTATETKALEEGVTPRELCDKFYRLHKETYEWFEIGFDHFGRTSTDKQTELVQQIYRNIHKNGLFCQETSDQTYCVDEERSDARGDQCDQCAGTFSSPTELLNPRCKRNKSHTLTTKPSTHSCLRLDALQPRLEEWMQSAREKGKWASNAVILADGTIIEPRMRGGLRPTAVTRDLSWGVPVPSVGDAEEDEAMKGKLDAPIGYPSITANYTDEWEKWWRNPDDVQLYQFMGKDNVYFHTVLFPAVQMADGEKWTMLHNLSSTQYLNYENGKFSKSRNVGVFGTSAKETNQSPSVWRYYLLMNRPETSDSVFTWKEFVARNNGELLNNLGNFVNRILKFIAARYDFVVPGLSDASGEPKINSAADATEEEKIDAAFYNDINELLNTYRSNMDSTKLRQGLATAMTISGRGNQYLSDNSLDNALFANKPERCAHVVLNAVNLIYLISVVFHPFMPGTSESILAQLNAPARTLPAKFSIDVLPGHKVNKAEHLFKRIEPKMELEWRSKFGGESSENAGPADVAGSAAGPGTAVDPAVQAKQAGKSKSQIDKEKKRKAKEEAAAMEKALAELKTPELMELEEKIKVQGALVKEMKTGKKEGDVDAEIADLLKMKTEFNDMIKALQATSSDSRSNSSNSENVGAVDLVNPLIPLSLEKLIKAFEEASKMYPHPPDPGLQDLAVECAKMINKYRSLALPKGFITADGVMHSDYEPRIAFKLAYWERILTITRGQSTLRLPWLPPTLDVGQSLVQMMRFEPRELTLLSVIAGLGVLLRSTQSTDPLGTELEIEPLVSVPTIQEAAQDDVQTQLAPSGATSMAGIAPGMRVLRWIRTLIRITQLKKRWLKLQTR</sequence>
<organism evidence="1 2">
    <name type="scientific">Naganishia friedmannii</name>
    <dbReference type="NCBI Taxonomy" id="89922"/>
    <lineage>
        <taxon>Eukaryota</taxon>
        <taxon>Fungi</taxon>
        <taxon>Dikarya</taxon>
        <taxon>Basidiomycota</taxon>
        <taxon>Agaricomycotina</taxon>
        <taxon>Tremellomycetes</taxon>
        <taxon>Filobasidiales</taxon>
        <taxon>Filobasidiaceae</taxon>
        <taxon>Naganishia</taxon>
    </lineage>
</organism>
<evidence type="ECO:0000313" key="1">
    <source>
        <dbReference type="EMBL" id="KAJ9099324.1"/>
    </source>
</evidence>
<dbReference type="EMBL" id="JASBWT010000013">
    <property type="protein sequence ID" value="KAJ9099324.1"/>
    <property type="molecule type" value="Genomic_DNA"/>
</dbReference>
<comment type="caution">
    <text evidence="1">The sequence shown here is derived from an EMBL/GenBank/DDBJ whole genome shotgun (WGS) entry which is preliminary data.</text>
</comment>
<protein>
    <submittedName>
        <fullName evidence="1">Uncharacterized protein</fullName>
    </submittedName>
</protein>
<keyword evidence="2" id="KW-1185">Reference proteome</keyword>
<proteinExistence type="predicted"/>
<name>A0ACC2VIT9_9TREE</name>
<evidence type="ECO:0000313" key="2">
    <source>
        <dbReference type="Proteomes" id="UP001227268"/>
    </source>
</evidence>
<reference evidence="1" key="1">
    <citation type="submission" date="2023-04" db="EMBL/GenBank/DDBJ databases">
        <title>Draft Genome sequencing of Naganishia species isolated from polar environments using Oxford Nanopore Technology.</title>
        <authorList>
            <person name="Leo P."/>
            <person name="Venkateswaran K."/>
        </authorList>
    </citation>
    <scope>NUCLEOTIDE SEQUENCE</scope>
    <source>
        <strain evidence="1">MNA-CCFEE 5423</strain>
    </source>
</reference>
<dbReference type="Proteomes" id="UP001227268">
    <property type="component" value="Unassembled WGS sequence"/>
</dbReference>
<accession>A0ACC2VIT9</accession>
<gene>
    <name evidence="1" type="ORF">QFC21_004205</name>
</gene>